<keyword evidence="5" id="KW-0732">Signal</keyword>
<accession>A0AAW1S352</accession>
<evidence type="ECO:0000256" key="3">
    <source>
        <dbReference type="ARBA" id="ARBA00022643"/>
    </source>
</evidence>
<dbReference type="Proteomes" id="UP001445335">
    <property type="component" value="Unassembled WGS sequence"/>
</dbReference>
<feature type="domain" description="NADH:flavin oxidoreductase/NADH oxidase N-terminal" evidence="6">
    <location>
        <begin position="49"/>
        <end position="383"/>
    </location>
</feature>
<dbReference type="PANTHER" id="PTHR22893:SF91">
    <property type="entry name" value="NADPH DEHYDROGENASE 2-RELATED"/>
    <property type="match status" value="1"/>
</dbReference>
<evidence type="ECO:0000313" key="8">
    <source>
        <dbReference type="Proteomes" id="UP001445335"/>
    </source>
</evidence>
<gene>
    <name evidence="7" type="ORF">WJX81_003341</name>
</gene>
<keyword evidence="4" id="KW-0560">Oxidoreductase</keyword>
<keyword evidence="8" id="KW-1185">Reference proteome</keyword>
<dbReference type="AlphaFoldDB" id="A0AAW1S352"/>
<comment type="caution">
    <text evidence="7">The sequence shown here is derived from an EMBL/GenBank/DDBJ whole genome shotgun (WGS) entry which is preliminary data.</text>
</comment>
<dbReference type="FunFam" id="3.20.20.70:FF:000059">
    <property type="entry name" value="N-ethylmaleimide reductase, FMN-linked"/>
    <property type="match status" value="1"/>
</dbReference>
<proteinExistence type="inferred from homology"/>
<sequence length="425" mass="46652">MIMHATGSALVLRPLVLSFAHPRRFAGCKVLCSATVETKQRVVPQTNDLLSPYKLKDFQLEHRIVLAPLTRCRAIGSVPQPAAQEYYRQHTTKGGLLIAEATCISTEGHGYPQTPGIYTQDQIEAWRPVMDAVHEAGGVFFLQLWHCGRASHPDFQPGGALPLAPSALSIGPDWKVYTPSGKEEAYVVPQAIDQQKIAEIVQQYADGARNAIAAGFDGVEIHGANGYIIDQFLKTGSNHRTDEYGGPIENRARFAMEVTRAVAEAVGPERTAIRLSPFTTFLDAIDEDPVALGSYMAEQLNPLDLAYLHMVEPRVPSGATEGDYDSSASLKPFREIYKGTFMVAGGFDRELGIEAIRDGSADLVAYGRLFLANPDLPERFALDAPLNRYDRSTFYTFDQVKGYLDYPFLDQVDPDKAKELAALAA</sequence>
<organism evidence="7 8">
    <name type="scientific">Elliptochloris bilobata</name>
    <dbReference type="NCBI Taxonomy" id="381761"/>
    <lineage>
        <taxon>Eukaryota</taxon>
        <taxon>Viridiplantae</taxon>
        <taxon>Chlorophyta</taxon>
        <taxon>core chlorophytes</taxon>
        <taxon>Trebouxiophyceae</taxon>
        <taxon>Trebouxiophyceae incertae sedis</taxon>
        <taxon>Elliptochloris clade</taxon>
        <taxon>Elliptochloris</taxon>
    </lineage>
</organism>
<comment type="cofactor">
    <cofactor evidence="1">
        <name>FMN</name>
        <dbReference type="ChEBI" id="CHEBI:58210"/>
    </cofactor>
</comment>
<keyword evidence="3" id="KW-0285">Flavoprotein</keyword>
<dbReference type="PANTHER" id="PTHR22893">
    <property type="entry name" value="NADH OXIDOREDUCTASE-RELATED"/>
    <property type="match status" value="1"/>
</dbReference>
<dbReference type="GO" id="GO:0010181">
    <property type="term" value="F:FMN binding"/>
    <property type="evidence" value="ECO:0007669"/>
    <property type="project" value="InterPro"/>
</dbReference>
<dbReference type="CDD" id="cd02933">
    <property type="entry name" value="OYE_like_FMN"/>
    <property type="match status" value="1"/>
</dbReference>
<dbReference type="InterPro" id="IPR045247">
    <property type="entry name" value="Oye-like"/>
</dbReference>
<feature type="signal peptide" evidence="5">
    <location>
        <begin position="1"/>
        <end position="18"/>
    </location>
</feature>
<reference evidence="7 8" key="1">
    <citation type="journal article" date="2024" name="Nat. Commun.">
        <title>Phylogenomics reveals the evolutionary origins of lichenization in chlorophyte algae.</title>
        <authorList>
            <person name="Puginier C."/>
            <person name="Libourel C."/>
            <person name="Otte J."/>
            <person name="Skaloud P."/>
            <person name="Haon M."/>
            <person name="Grisel S."/>
            <person name="Petersen M."/>
            <person name="Berrin J.G."/>
            <person name="Delaux P.M."/>
            <person name="Dal Grande F."/>
            <person name="Keller J."/>
        </authorList>
    </citation>
    <scope>NUCLEOTIDE SEQUENCE [LARGE SCALE GENOMIC DNA]</scope>
    <source>
        <strain evidence="7 8">SAG 245.80</strain>
    </source>
</reference>
<name>A0AAW1S352_9CHLO</name>
<keyword evidence="3" id="KW-0288">FMN</keyword>
<dbReference type="SUPFAM" id="SSF51395">
    <property type="entry name" value="FMN-linked oxidoreductases"/>
    <property type="match status" value="1"/>
</dbReference>
<dbReference type="Pfam" id="PF00724">
    <property type="entry name" value="Oxidored_FMN"/>
    <property type="match status" value="1"/>
</dbReference>
<comment type="similarity">
    <text evidence="2">Belongs to the NADH:flavin oxidoreductase/NADH oxidase family.</text>
</comment>
<evidence type="ECO:0000259" key="6">
    <source>
        <dbReference type="Pfam" id="PF00724"/>
    </source>
</evidence>
<dbReference type="EMBL" id="JALJOU010000013">
    <property type="protein sequence ID" value="KAK9840593.1"/>
    <property type="molecule type" value="Genomic_DNA"/>
</dbReference>
<evidence type="ECO:0000313" key="7">
    <source>
        <dbReference type="EMBL" id="KAK9840593.1"/>
    </source>
</evidence>
<evidence type="ECO:0000256" key="5">
    <source>
        <dbReference type="SAM" id="SignalP"/>
    </source>
</evidence>
<dbReference type="InterPro" id="IPR001155">
    <property type="entry name" value="OxRdtase_FMN_N"/>
</dbReference>
<dbReference type="GO" id="GO:0005829">
    <property type="term" value="C:cytosol"/>
    <property type="evidence" value="ECO:0007669"/>
    <property type="project" value="UniProtKB-ARBA"/>
</dbReference>
<feature type="chain" id="PRO_5043654433" description="NADH:flavin oxidoreductase/NADH oxidase N-terminal domain-containing protein" evidence="5">
    <location>
        <begin position="19"/>
        <end position="425"/>
    </location>
</feature>
<dbReference type="GO" id="GO:0016628">
    <property type="term" value="F:oxidoreductase activity, acting on the CH-CH group of donors, NAD or NADP as acceptor"/>
    <property type="evidence" value="ECO:0007669"/>
    <property type="project" value="UniProtKB-ARBA"/>
</dbReference>
<evidence type="ECO:0000256" key="1">
    <source>
        <dbReference type="ARBA" id="ARBA00001917"/>
    </source>
</evidence>
<evidence type="ECO:0000256" key="4">
    <source>
        <dbReference type="ARBA" id="ARBA00023002"/>
    </source>
</evidence>
<dbReference type="InterPro" id="IPR013785">
    <property type="entry name" value="Aldolase_TIM"/>
</dbReference>
<evidence type="ECO:0000256" key="2">
    <source>
        <dbReference type="ARBA" id="ARBA00005979"/>
    </source>
</evidence>
<dbReference type="Gene3D" id="3.20.20.70">
    <property type="entry name" value="Aldolase class I"/>
    <property type="match status" value="1"/>
</dbReference>
<protein>
    <recommendedName>
        <fullName evidence="6">NADH:flavin oxidoreductase/NADH oxidase N-terminal domain-containing protein</fullName>
    </recommendedName>
</protein>